<reference evidence="3" key="1">
    <citation type="submission" date="2016-03" db="EMBL/GenBank/DDBJ databases">
        <authorList>
            <person name="Ploux O."/>
        </authorList>
    </citation>
    <scope>NUCLEOTIDE SEQUENCE [LARGE SCALE GENOMIC DNA]</scope>
    <source>
        <strain evidence="3">UK7</strain>
    </source>
</reference>
<feature type="chain" id="PRO_5009445292" description="Secreted protein" evidence="1">
    <location>
        <begin position="19"/>
        <end position="113"/>
    </location>
</feature>
<comment type="caution">
    <text evidence="2">The sequence shown here is derived from an EMBL/GenBank/DDBJ whole genome shotgun (WGS) entry which is preliminary data.</text>
</comment>
<organism evidence="2 3">
    <name type="scientific">Rhynchosporium graminicola</name>
    <dbReference type="NCBI Taxonomy" id="2792576"/>
    <lineage>
        <taxon>Eukaryota</taxon>
        <taxon>Fungi</taxon>
        <taxon>Dikarya</taxon>
        <taxon>Ascomycota</taxon>
        <taxon>Pezizomycotina</taxon>
        <taxon>Leotiomycetes</taxon>
        <taxon>Helotiales</taxon>
        <taxon>Ploettnerulaceae</taxon>
        <taxon>Rhynchosporium</taxon>
    </lineage>
</organism>
<evidence type="ECO:0000313" key="3">
    <source>
        <dbReference type="Proteomes" id="UP000178129"/>
    </source>
</evidence>
<feature type="signal peptide" evidence="1">
    <location>
        <begin position="1"/>
        <end position="18"/>
    </location>
</feature>
<evidence type="ECO:0000313" key="2">
    <source>
        <dbReference type="EMBL" id="CZS88079.1"/>
    </source>
</evidence>
<evidence type="ECO:0000256" key="1">
    <source>
        <dbReference type="SAM" id="SignalP"/>
    </source>
</evidence>
<dbReference type="AlphaFoldDB" id="A0A1E1JQR4"/>
<dbReference type="Proteomes" id="UP000178129">
    <property type="component" value="Unassembled WGS sequence"/>
</dbReference>
<dbReference type="InParanoid" id="A0A1E1JQR4"/>
<gene>
    <name evidence="2" type="ORF">RCO7_14085</name>
</gene>
<dbReference type="EMBL" id="FJUW01000001">
    <property type="protein sequence ID" value="CZS88079.1"/>
    <property type="molecule type" value="Genomic_DNA"/>
</dbReference>
<evidence type="ECO:0008006" key="4">
    <source>
        <dbReference type="Google" id="ProtNLM"/>
    </source>
</evidence>
<accession>A0A1E1JQR4</accession>
<keyword evidence="1" id="KW-0732">Signal</keyword>
<protein>
    <recommendedName>
        <fullName evidence="4">Secreted protein</fullName>
    </recommendedName>
</protein>
<proteinExistence type="predicted"/>
<keyword evidence="3" id="KW-1185">Reference proteome</keyword>
<sequence>MHTTKLLLLALATATTDAYTLVVCQLYRGATTKDVEWGLLNRRDAMGLGEKGVWNTGARKCPLANSSGKTALMYTFCRSDPYSGAGGVLPPHGGEVECRESGSYDWPACNVKC</sequence>
<name>A0A1E1JQR4_9HELO</name>